<feature type="signal peptide" evidence="2">
    <location>
        <begin position="1"/>
        <end position="20"/>
    </location>
</feature>
<feature type="region of interest" description="Disordered" evidence="1">
    <location>
        <begin position="33"/>
        <end position="54"/>
    </location>
</feature>
<proteinExistence type="predicted"/>
<evidence type="ECO:0000256" key="1">
    <source>
        <dbReference type="SAM" id="MobiDB-lite"/>
    </source>
</evidence>
<keyword evidence="4" id="KW-1185">Reference proteome</keyword>
<dbReference type="PROSITE" id="PS51257">
    <property type="entry name" value="PROKAR_LIPOPROTEIN"/>
    <property type="match status" value="1"/>
</dbReference>
<sequence length="342" mass="33287">MRARAVGARAALLVAAGLLAGCTAAEPEASGTASATASATPPASASASPTPSRSSAARLDCDALLPVARASSALGIAAGSLEGTRDETVRSSAELIRESAQENGGLLTCAWYEEDGTASITASAAEDAADAFAAAGLSGGTRLATDVEAYSACSVEICSVDLLTGSTWVTLALTGSPADADLAALAMATAAAAGGRLDEPVTSTAPVCAEVLTGEQLAATAGLVDATPGSGTEGVAPSTASAAAAARAGYASCTWTDATSSSYAGLSVDVLPNGEDGWRNLSLTTGLAVTLTPLDGLGDRALSGCGGGSCEVDVLADDTWWRVLVTGDAARAEAVARAVIAG</sequence>
<evidence type="ECO:0000256" key="2">
    <source>
        <dbReference type="SAM" id="SignalP"/>
    </source>
</evidence>
<evidence type="ECO:0000313" key="3">
    <source>
        <dbReference type="EMBL" id="QHC61344.1"/>
    </source>
</evidence>
<feature type="chain" id="PRO_5046090938" evidence="2">
    <location>
        <begin position="21"/>
        <end position="342"/>
    </location>
</feature>
<name>A0ABX6GUY1_9MICO</name>
<dbReference type="EMBL" id="CP047180">
    <property type="protein sequence ID" value="QHC61344.1"/>
    <property type="molecule type" value="Genomic_DNA"/>
</dbReference>
<dbReference type="RefSeq" id="WP_159421746.1">
    <property type="nucleotide sequence ID" value="NZ_CP047180.1"/>
</dbReference>
<accession>A0ABX6GUY1</accession>
<evidence type="ECO:0000313" key="4">
    <source>
        <dbReference type="Proteomes" id="UP000464597"/>
    </source>
</evidence>
<organism evidence="3 4">
    <name type="scientific">Rathayibacter festucae</name>
    <dbReference type="NCBI Taxonomy" id="110937"/>
    <lineage>
        <taxon>Bacteria</taxon>
        <taxon>Bacillati</taxon>
        <taxon>Actinomycetota</taxon>
        <taxon>Actinomycetes</taxon>
        <taxon>Micrococcales</taxon>
        <taxon>Microbacteriaceae</taxon>
        <taxon>Rathayibacter</taxon>
    </lineage>
</organism>
<gene>
    <name evidence="3" type="ORF">GSU69_00565</name>
</gene>
<keyword evidence="2" id="KW-0732">Signal</keyword>
<reference evidence="4" key="1">
    <citation type="submission" date="2019-12" db="EMBL/GenBank/DDBJ databases">
        <title>Complete and draft genome sequences of new strains and members of some known species of the genus Rathayibacter isolated from plants.</title>
        <authorList>
            <person name="Tarlachkov S.V."/>
            <person name="Starodumova I.P."/>
            <person name="Dorofeeva L.V."/>
            <person name="Prisyazhnaya N.V."/>
            <person name="Leyn S."/>
            <person name="Zlamal J."/>
            <person name="Elan M."/>
            <person name="Osterman A.L."/>
            <person name="Nadler S."/>
            <person name="Subbotin S.A."/>
            <person name="Evtushenko L.I."/>
        </authorList>
    </citation>
    <scope>NUCLEOTIDE SEQUENCE [LARGE SCALE GENOMIC DNA]</scope>
    <source>
        <strain evidence="4">VKM Ac-2802</strain>
    </source>
</reference>
<protein>
    <submittedName>
        <fullName evidence="3">Uncharacterized protein</fullName>
    </submittedName>
</protein>
<dbReference type="Proteomes" id="UP000464597">
    <property type="component" value="Chromosome"/>
</dbReference>